<dbReference type="EMBL" id="UINC01090901">
    <property type="protein sequence ID" value="SVC43239.1"/>
    <property type="molecule type" value="Genomic_DNA"/>
</dbReference>
<name>A0A382M2S7_9ZZZZ</name>
<protein>
    <submittedName>
        <fullName evidence="1">Uncharacterized protein</fullName>
    </submittedName>
</protein>
<organism evidence="1">
    <name type="scientific">marine metagenome</name>
    <dbReference type="NCBI Taxonomy" id="408172"/>
    <lineage>
        <taxon>unclassified sequences</taxon>
        <taxon>metagenomes</taxon>
        <taxon>ecological metagenomes</taxon>
    </lineage>
</organism>
<dbReference type="AlphaFoldDB" id="A0A382M2S7"/>
<reference evidence="1" key="1">
    <citation type="submission" date="2018-05" db="EMBL/GenBank/DDBJ databases">
        <authorList>
            <person name="Lanie J.A."/>
            <person name="Ng W.-L."/>
            <person name="Kazmierczak K.M."/>
            <person name="Andrzejewski T.M."/>
            <person name="Davidsen T.M."/>
            <person name="Wayne K.J."/>
            <person name="Tettelin H."/>
            <person name="Glass J.I."/>
            <person name="Rusch D."/>
            <person name="Podicherti R."/>
            <person name="Tsui H.-C.T."/>
            <person name="Winkler M.E."/>
        </authorList>
    </citation>
    <scope>NUCLEOTIDE SEQUENCE</scope>
</reference>
<sequence length="92" mass="9393">MWPVAAVDDLFSQEGAIPGSFGIDGDRGARAYQVSERGTTGWVRGHTDPSCAERADAACIVGQGEGGKVLGSGARVFWEEARAAVGNDGPGG</sequence>
<evidence type="ECO:0000313" key="1">
    <source>
        <dbReference type="EMBL" id="SVC43239.1"/>
    </source>
</evidence>
<gene>
    <name evidence="1" type="ORF">METZ01_LOCUS296093</name>
</gene>
<accession>A0A382M2S7</accession>
<proteinExistence type="predicted"/>